<dbReference type="PANTHER" id="PTHR30250">
    <property type="entry name" value="PST FAMILY PREDICTED COLANIC ACID TRANSPORTER"/>
    <property type="match status" value="1"/>
</dbReference>
<dbReference type="GO" id="GO:0005886">
    <property type="term" value="C:plasma membrane"/>
    <property type="evidence" value="ECO:0007669"/>
    <property type="project" value="UniProtKB-SubCell"/>
</dbReference>
<feature type="transmembrane region" description="Helical" evidence="6">
    <location>
        <begin position="178"/>
        <end position="198"/>
    </location>
</feature>
<dbReference type="InterPro" id="IPR002797">
    <property type="entry name" value="Polysacc_synth"/>
</dbReference>
<sequence>MKHKEIQQPKIRSVKFNVVMNMILTTSSFLFPLITVPYVSRVLGPSGMGIVSWVQTLITYFSLIAMLGMTSYGTRACAEVRDDREKLSQVTQELILILVISTTITYCIYLVAIFLIPKTRNNLLLAFIFSLGIWLTSCGCNWFYQAIEQYGYITVRNIASKFVGLLLMFILVRTVHDYVWYAVTIVVGSYGSNIFNLIRLHKFVDFKRHRKYNLRRHFKPMVSFTISSISAGMYAQIDMLLSGFFLSNTLVGVYQMVVKIKSICSSAVNSVGAVMLPRLTYYEAKQGHEKTRQLIGKNINFIMILSLGMMIILCICGDSIIQILGGSQYLNGVVPLALTSPVLLFSATNGMLTQYLNATKREKESASVNLFGLIVGVIFGCILIPKYNIIGAALSVLLCEGCALIVRVYLLRDFIRTLRGQTDIWKIVIAAIFAGVAVGICKQLSPANPLILLIICGTVLVIVYLLALLILKEKFIRQILHKQ</sequence>
<dbReference type="PANTHER" id="PTHR30250:SF11">
    <property type="entry name" value="O-ANTIGEN TRANSPORTER-RELATED"/>
    <property type="match status" value="1"/>
</dbReference>
<feature type="transmembrane region" description="Helical" evidence="6">
    <location>
        <begin position="123"/>
        <end position="144"/>
    </location>
</feature>
<dbReference type="eggNOG" id="COG2244">
    <property type="taxonomic scope" value="Bacteria"/>
</dbReference>
<dbReference type="EMBL" id="JGZB01000004">
    <property type="protein sequence ID" value="KFI68317.1"/>
    <property type="molecule type" value="Genomic_DNA"/>
</dbReference>
<dbReference type="Proteomes" id="UP000029052">
    <property type="component" value="Unassembled WGS sequence"/>
</dbReference>
<keyword evidence="4 6" id="KW-1133">Transmembrane helix</keyword>
<feature type="transmembrane region" description="Helical" evidence="6">
    <location>
        <begin position="368"/>
        <end position="385"/>
    </location>
</feature>
<gene>
    <name evidence="7" type="ORF">BMAGN_0273</name>
</gene>
<comment type="subcellular location">
    <subcellularLocation>
        <location evidence="1">Cell membrane</location>
        <topology evidence="1">Multi-pass membrane protein</topology>
    </subcellularLocation>
</comment>
<evidence type="ECO:0000256" key="6">
    <source>
        <dbReference type="SAM" id="Phobius"/>
    </source>
</evidence>
<feature type="transmembrane region" description="Helical" evidence="6">
    <location>
        <begin position="218"/>
        <end position="237"/>
    </location>
</feature>
<feature type="transmembrane region" description="Helical" evidence="6">
    <location>
        <begin position="151"/>
        <end position="172"/>
    </location>
</feature>
<evidence type="ECO:0000256" key="3">
    <source>
        <dbReference type="ARBA" id="ARBA00022692"/>
    </source>
</evidence>
<evidence type="ECO:0000313" key="8">
    <source>
        <dbReference type="Proteomes" id="UP000029052"/>
    </source>
</evidence>
<accession>A0A087BBB7</accession>
<organism evidence="7 8">
    <name type="scientific">Bifidobacterium magnum</name>
    <dbReference type="NCBI Taxonomy" id="1692"/>
    <lineage>
        <taxon>Bacteria</taxon>
        <taxon>Bacillati</taxon>
        <taxon>Actinomycetota</taxon>
        <taxon>Actinomycetes</taxon>
        <taxon>Bifidobacteriales</taxon>
        <taxon>Bifidobacteriaceae</taxon>
        <taxon>Bifidobacterium</taxon>
    </lineage>
</organism>
<keyword evidence="5 6" id="KW-0472">Membrane</keyword>
<dbReference type="AlphaFoldDB" id="A0A087BBB7"/>
<evidence type="ECO:0000313" key="7">
    <source>
        <dbReference type="EMBL" id="KFI68317.1"/>
    </source>
</evidence>
<proteinExistence type="predicted"/>
<dbReference type="CDD" id="cd13128">
    <property type="entry name" value="MATE_Wzx_like"/>
    <property type="match status" value="1"/>
</dbReference>
<feature type="transmembrane region" description="Helical" evidence="6">
    <location>
        <begin position="391"/>
        <end position="412"/>
    </location>
</feature>
<evidence type="ECO:0000256" key="1">
    <source>
        <dbReference type="ARBA" id="ARBA00004651"/>
    </source>
</evidence>
<feature type="transmembrane region" description="Helical" evidence="6">
    <location>
        <begin position="52"/>
        <end position="73"/>
    </location>
</feature>
<feature type="transmembrane region" description="Helical" evidence="6">
    <location>
        <begin position="451"/>
        <end position="471"/>
    </location>
</feature>
<evidence type="ECO:0000256" key="4">
    <source>
        <dbReference type="ARBA" id="ARBA00022989"/>
    </source>
</evidence>
<feature type="transmembrane region" description="Helical" evidence="6">
    <location>
        <begin position="336"/>
        <end position="356"/>
    </location>
</feature>
<feature type="transmembrane region" description="Helical" evidence="6">
    <location>
        <begin position="424"/>
        <end position="445"/>
    </location>
</feature>
<protein>
    <submittedName>
        <fullName evidence="7">Flippase</fullName>
    </submittedName>
</protein>
<feature type="transmembrane region" description="Helical" evidence="6">
    <location>
        <begin position="257"/>
        <end position="280"/>
    </location>
</feature>
<keyword evidence="8" id="KW-1185">Reference proteome</keyword>
<name>A0A087BBB7_9BIFI</name>
<reference evidence="7 8" key="1">
    <citation type="submission" date="2014-03" db="EMBL/GenBank/DDBJ databases">
        <title>Genomics of Bifidobacteria.</title>
        <authorList>
            <person name="Ventura M."/>
            <person name="Milani C."/>
            <person name="Lugli G.A."/>
        </authorList>
    </citation>
    <scope>NUCLEOTIDE SEQUENCE [LARGE SCALE GENOMIC DNA]</scope>
    <source>
        <strain evidence="7 8">LMG 11591</strain>
    </source>
</reference>
<evidence type="ECO:0000256" key="5">
    <source>
        <dbReference type="ARBA" id="ARBA00023136"/>
    </source>
</evidence>
<evidence type="ECO:0000256" key="2">
    <source>
        <dbReference type="ARBA" id="ARBA00022475"/>
    </source>
</evidence>
<dbReference type="InterPro" id="IPR050833">
    <property type="entry name" value="Poly_Biosynth_Transport"/>
</dbReference>
<feature type="transmembrane region" description="Helical" evidence="6">
    <location>
        <begin position="301"/>
        <end position="324"/>
    </location>
</feature>
<dbReference type="RefSeq" id="WP_081640908.1">
    <property type="nucleotide sequence ID" value="NZ_JGZB01000004.1"/>
</dbReference>
<feature type="transmembrane region" description="Helical" evidence="6">
    <location>
        <begin position="94"/>
        <end position="117"/>
    </location>
</feature>
<comment type="caution">
    <text evidence="7">The sequence shown here is derived from an EMBL/GenBank/DDBJ whole genome shotgun (WGS) entry which is preliminary data.</text>
</comment>
<feature type="transmembrane region" description="Helical" evidence="6">
    <location>
        <begin position="21"/>
        <end position="40"/>
    </location>
</feature>
<keyword evidence="3 6" id="KW-0812">Transmembrane</keyword>
<dbReference type="Pfam" id="PF01943">
    <property type="entry name" value="Polysacc_synt"/>
    <property type="match status" value="1"/>
</dbReference>
<keyword evidence="2" id="KW-1003">Cell membrane</keyword>
<dbReference type="STRING" id="1692.BMAGN_0273"/>